<dbReference type="InterPro" id="IPR013321">
    <property type="entry name" value="Arc_rbn_hlx_hlx"/>
</dbReference>
<dbReference type="EMBL" id="JAUSQW010000001">
    <property type="protein sequence ID" value="MDP9800138.1"/>
    <property type="molecule type" value="Genomic_DNA"/>
</dbReference>
<dbReference type="Gene3D" id="1.10.1220.10">
    <property type="entry name" value="Met repressor-like"/>
    <property type="match status" value="1"/>
</dbReference>
<dbReference type="Proteomes" id="UP001235966">
    <property type="component" value="Unassembled WGS sequence"/>
</dbReference>
<sequence length="150" mass="16721">MRIVIFCARYFLAFFGCFRIPLRRRHLLSVVLDGFPARLFTFALRRIIFVSSGKGELMAKESTLQVRMDGIVKERVEELYRGLGTSFAEAVRVFAVQSINAQGYPFAIHASREQTGGARGILRAAADPAKRAKESHAFEAAMEAKHAGAR</sequence>
<evidence type="ECO:0000313" key="1">
    <source>
        <dbReference type="EMBL" id="MDP9800138.1"/>
    </source>
</evidence>
<reference evidence="1 2" key="1">
    <citation type="submission" date="2023-07" db="EMBL/GenBank/DDBJ databases">
        <title>Sequencing the genomes of 1000 actinobacteria strains.</title>
        <authorList>
            <person name="Klenk H.-P."/>
        </authorList>
    </citation>
    <scope>NUCLEOTIDE SEQUENCE [LARGE SCALE GENOMIC DNA]</scope>
    <source>
        <strain evidence="1 2">DSM 102162</strain>
    </source>
</reference>
<protein>
    <submittedName>
        <fullName evidence="1">Antitoxin component of RelBE/YafQ-DinJ toxin-antitoxin module</fullName>
    </submittedName>
</protein>
<comment type="caution">
    <text evidence="1">The sequence shown here is derived from an EMBL/GenBank/DDBJ whole genome shotgun (WGS) entry which is preliminary data.</text>
</comment>
<gene>
    <name evidence="1" type="ORF">J2S49_000214</name>
</gene>
<keyword evidence="2" id="KW-1185">Reference proteome</keyword>
<proteinExistence type="predicted"/>
<name>A0ABT9N8W2_9ACTO</name>
<accession>A0ABT9N8W2</accession>
<organism evidence="1 2">
    <name type="scientific">Arcanobacterium wilhelmae</name>
    <dbReference type="NCBI Taxonomy" id="1803177"/>
    <lineage>
        <taxon>Bacteria</taxon>
        <taxon>Bacillati</taxon>
        <taxon>Actinomycetota</taxon>
        <taxon>Actinomycetes</taxon>
        <taxon>Actinomycetales</taxon>
        <taxon>Actinomycetaceae</taxon>
        <taxon>Arcanobacterium</taxon>
    </lineage>
</organism>
<dbReference type="RefSeq" id="WP_278057537.1">
    <property type="nucleotide sequence ID" value="NZ_CP121247.1"/>
</dbReference>
<evidence type="ECO:0000313" key="2">
    <source>
        <dbReference type="Proteomes" id="UP001235966"/>
    </source>
</evidence>